<evidence type="ECO:0000313" key="2">
    <source>
        <dbReference type="EMBL" id="KRO15914.1"/>
    </source>
</evidence>
<organism evidence="2 3">
    <name type="scientific">Lacticaseibacillus saniviri JCM 17471 = DSM 24301</name>
    <dbReference type="NCBI Taxonomy" id="1293598"/>
    <lineage>
        <taxon>Bacteria</taxon>
        <taxon>Bacillati</taxon>
        <taxon>Bacillota</taxon>
        <taxon>Bacilli</taxon>
        <taxon>Lactobacillales</taxon>
        <taxon>Lactobacillaceae</taxon>
        <taxon>Lacticaseibacillus</taxon>
    </lineage>
</organism>
<reference evidence="2 3" key="1">
    <citation type="journal article" date="2015" name="Genome Announc.">
        <title>Expanding the biotechnology potential of lactobacilli through comparative genomics of 213 strains and associated genera.</title>
        <authorList>
            <person name="Sun Z."/>
            <person name="Harris H.M."/>
            <person name="McCann A."/>
            <person name="Guo C."/>
            <person name="Argimon S."/>
            <person name="Zhang W."/>
            <person name="Yang X."/>
            <person name="Jeffery I.B."/>
            <person name="Cooney J.C."/>
            <person name="Kagawa T.F."/>
            <person name="Liu W."/>
            <person name="Song Y."/>
            <person name="Salvetti E."/>
            <person name="Wrobel A."/>
            <person name="Rasinkangas P."/>
            <person name="Parkhill J."/>
            <person name="Rea M.C."/>
            <person name="O'Sullivan O."/>
            <person name="Ritari J."/>
            <person name="Douillard F.P."/>
            <person name="Paul Ross R."/>
            <person name="Yang R."/>
            <person name="Briner A.E."/>
            <person name="Felis G.E."/>
            <person name="de Vos W.M."/>
            <person name="Barrangou R."/>
            <person name="Klaenhammer T.R."/>
            <person name="Caufield P.W."/>
            <person name="Cui Y."/>
            <person name="Zhang H."/>
            <person name="O'Toole P.W."/>
        </authorList>
    </citation>
    <scope>NUCLEOTIDE SEQUENCE [LARGE SCALE GENOMIC DNA]</scope>
    <source>
        <strain evidence="2 3">DSM 24301</strain>
    </source>
</reference>
<sequence>MNQQMSKLVTQALVIIIGVIYTYYQQHRAKIDAAVKDNQAAKTALDIVNKTAVFVVHKLEAGDLDNKDKQVQAVKLVQSTLQTLGLPVLGDEVIAGAVESAVSAMHLAYDTQKPAAKTVGASTIKIDASEVTKALEDKLAEITALENSNEPIQTGVVDVSTDEQGGGPMSD</sequence>
<evidence type="ECO:0000256" key="1">
    <source>
        <dbReference type="SAM" id="MobiDB-lite"/>
    </source>
</evidence>
<dbReference type="NCBIfam" id="TIGR01673">
    <property type="entry name" value="holin_LLH"/>
    <property type="match status" value="1"/>
</dbReference>
<dbReference type="Proteomes" id="UP000050969">
    <property type="component" value="Unassembled WGS sequence"/>
</dbReference>
<dbReference type="RefSeq" id="WP_056993212.1">
    <property type="nucleotide sequence ID" value="NZ_JQCE01000058.1"/>
</dbReference>
<gene>
    <name evidence="2" type="ORF">IV56_GL002105</name>
</gene>
<dbReference type="STRING" id="1293598.IV56_GL002105"/>
<proteinExistence type="predicted"/>
<dbReference type="Pfam" id="PF09682">
    <property type="entry name" value="Phage_holin_6_1"/>
    <property type="match status" value="1"/>
</dbReference>
<dbReference type="AlphaFoldDB" id="A0A0R2MYQ3"/>
<dbReference type="PATRIC" id="fig|1293598.4.peg.2199"/>
<accession>A0A0R2MYQ3</accession>
<evidence type="ECO:0000313" key="3">
    <source>
        <dbReference type="Proteomes" id="UP000050969"/>
    </source>
</evidence>
<protein>
    <recommendedName>
        <fullName evidence="4">Phage holin, LL-H family</fullName>
    </recommendedName>
</protein>
<dbReference type="EMBL" id="JQCE01000058">
    <property type="protein sequence ID" value="KRO15914.1"/>
    <property type="molecule type" value="Genomic_DNA"/>
</dbReference>
<comment type="caution">
    <text evidence="2">The sequence shown here is derived from an EMBL/GenBank/DDBJ whole genome shotgun (WGS) entry which is preliminary data.</text>
</comment>
<keyword evidence="3" id="KW-1185">Reference proteome</keyword>
<evidence type="ECO:0008006" key="4">
    <source>
        <dbReference type="Google" id="ProtNLM"/>
    </source>
</evidence>
<feature type="region of interest" description="Disordered" evidence="1">
    <location>
        <begin position="151"/>
        <end position="171"/>
    </location>
</feature>
<dbReference type="InterPro" id="IPR010026">
    <property type="entry name" value="Phage_holin_LL-H"/>
</dbReference>
<name>A0A0R2MYQ3_9LACO</name>